<dbReference type="Proteomes" id="UP000823612">
    <property type="component" value="Unassembled WGS sequence"/>
</dbReference>
<evidence type="ECO:0000313" key="9">
    <source>
        <dbReference type="EMBL" id="MBO8431854.1"/>
    </source>
</evidence>
<dbReference type="SMART" id="SM00904">
    <property type="entry name" value="Flavokinase"/>
    <property type="match status" value="1"/>
</dbReference>
<dbReference type="AlphaFoldDB" id="A0A9D9H0N3"/>
<dbReference type="PANTHER" id="PTHR22749">
    <property type="entry name" value="RIBOFLAVIN KINASE/FMN ADENYLYLTRANSFERASE"/>
    <property type="match status" value="1"/>
</dbReference>
<keyword evidence="3" id="KW-0288">FMN</keyword>
<dbReference type="InterPro" id="IPR015865">
    <property type="entry name" value="Riboflavin_kinase_bac/euk"/>
</dbReference>
<dbReference type="EMBL" id="JADIMZ010000013">
    <property type="protein sequence ID" value="MBO8431854.1"/>
    <property type="molecule type" value="Genomic_DNA"/>
</dbReference>
<dbReference type="EC" id="2.7.1.26" evidence="1"/>
<evidence type="ECO:0000256" key="4">
    <source>
        <dbReference type="ARBA" id="ARBA00022679"/>
    </source>
</evidence>
<evidence type="ECO:0000313" key="10">
    <source>
        <dbReference type="Proteomes" id="UP000823612"/>
    </source>
</evidence>
<dbReference type="SUPFAM" id="SSF82114">
    <property type="entry name" value="Riboflavin kinase-like"/>
    <property type="match status" value="1"/>
</dbReference>
<dbReference type="InterPro" id="IPR023465">
    <property type="entry name" value="Riboflavin_kinase_dom_sf"/>
</dbReference>
<keyword evidence="5" id="KW-0547">Nucleotide-binding</keyword>
<proteinExistence type="predicted"/>
<dbReference type="GO" id="GO:0009398">
    <property type="term" value="P:FMN biosynthetic process"/>
    <property type="evidence" value="ECO:0007669"/>
    <property type="project" value="TreeGrafter"/>
</dbReference>
<dbReference type="Pfam" id="PF01687">
    <property type="entry name" value="Flavokinase"/>
    <property type="match status" value="1"/>
</dbReference>
<comment type="caution">
    <text evidence="9">The sequence shown here is derived from an EMBL/GenBank/DDBJ whole genome shotgun (WGS) entry which is preliminary data.</text>
</comment>
<evidence type="ECO:0000256" key="1">
    <source>
        <dbReference type="ARBA" id="ARBA00012105"/>
    </source>
</evidence>
<dbReference type="InterPro" id="IPR023468">
    <property type="entry name" value="Riboflavin_kinase"/>
</dbReference>
<dbReference type="GO" id="GO:0005524">
    <property type="term" value="F:ATP binding"/>
    <property type="evidence" value="ECO:0007669"/>
    <property type="project" value="UniProtKB-KW"/>
</dbReference>
<organism evidence="9 10">
    <name type="scientific">Candidatus Pullibacteroides excrementavium</name>
    <dbReference type="NCBI Taxonomy" id="2840905"/>
    <lineage>
        <taxon>Bacteria</taxon>
        <taxon>Pseudomonadati</taxon>
        <taxon>Bacteroidota</taxon>
        <taxon>Bacteroidia</taxon>
        <taxon>Bacteroidales</taxon>
        <taxon>Candidatus Pullibacteroides</taxon>
    </lineage>
</organism>
<dbReference type="GO" id="GO:0008531">
    <property type="term" value="F:riboflavin kinase activity"/>
    <property type="evidence" value="ECO:0007669"/>
    <property type="project" value="UniProtKB-EC"/>
</dbReference>
<keyword evidence="9" id="KW-0418">Kinase</keyword>
<feature type="domain" description="Riboflavin kinase" evidence="8">
    <location>
        <begin position="42"/>
        <end position="184"/>
    </location>
</feature>
<dbReference type="Gene3D" id="2.40.30.30">
    <property type="entry name" value="Riboflavin kinase-like"/>
    <property type="match status" value="1"/>
</dbReference>
<keyword evidence="2" id="KW-0285">Flavoprotein</keyword>
<evidence type="ECO:0000256" key="3">
    <source>
        <dbReference type="ARBA" id="ARBA00022643"/>
    </source>
</evidence>
<evidence type="ECO:0000259" key="8">
    <source>
        <dbReference type="SMART" id="SM00904"/>
    </source>
</evidence>
<reference evidence="9" key="2">
    <citation type="journal article" date="2021" name="PeerJ">
        <title>Extensive microbial diversity within the chicken gut microbiome revealed by metagenomics and culture.</title>
        <authorList>
            <person name="Gilroy R."/>
            <person name="Ravi A."/>
            <person name="Getino M."/>
            <person name="Pursley I."/>
            <person name="Horton D.L."/>
            <person name="Alikhan N.F."/>
            <person name="Baker D."/>
            <person name="Gharbi K."/>
            <person name="Hall N."/>
            <person name="Watson M."/>
            <person name="Adriaenssens E.M."/>
            <person name="Foster-Nyarko E."/>
            <person name="Jarju S."/>
            <person name="Secka A."/>
            <person name="Antonio M."/>
            <person name="Oren A."/>
            <person name="Chaudhuri R.R."/>
            <person name="La Ragione R."/>
            <person name="Hildebrand F."/>
            <person name="Pallen M.J."/>
        </authorList>
    </citation>
    <scope>NUCLEOTIDE SEQUENCE</scope>
    <source>
        <strain evidence="9">2889</strain>
    </source>
</reference>
<keyword evidence="6" id="KW-0067">ATP-binding</keyword>
<dbReference type="PANTHER" id="PTHR22749:SF6">
    <property type="entry name" value="RIBOFLAVIN KINASE"/>
    <property type="match status" value="1"/>
</dbReference>
<evidence type="ECO:0000256" key="7">
    <source>
        <dbReference type="ARBA" id="ARBA00047880"/>
    </source>
</evidence>
<protein>
    <recommendedName>
        <fullName evidence="1">riboflavin kinase</fullName>
        <ecNumber evidence="1">2.7.1.26</ecNumber>
    </recommendedName>
</protein>
<evidence type="ECO:0000256" key="6">
    <source>
        <dbReference type="ARBA" id="ARBA00022840"/>
    </source>
</evidence>
<evidence type="ECO:0000256" key="5">
    <source>
        <dbReference type="ARBA" id="ARBA00022741"/>
    </source>
</evidence>
<sequence>MLREGVWVDAGLDVLDEPVVSMKEDGTGLRESNVSEEGRDSCDGHGLVFEGVVVKGNQLGRTIGFPTANIRTDTVLPAGVFACRVRVLPTGTEEVSVSAKDGRSLESGKPVYDAMLNVGTRPTVSRSAEVSIEAHLFGFSGDLYGLRLRVELVSRIRSERKFASLEALKAQLAADKSAAQRVLSVKTDL</sequence>
<gene>
    <name evidence="9" type="ORF">IAB08_00965</name>
</gene>
<comment type="catalytic activity">
    <reaction evidence="7">
        <text>riboflavin + ATP = FMN + ADP + H(+)</text>
        <dbReference type="Rhea" id="RHEA:14357"/>
        <dbReference type="ChEBI" id="CHEBI:15378"/>
        <dbReference type="ChEBI" id="CHEBI:30616"/>
        <dbReference type="ChEBI" id="CHEBI:57986"/>
        <dbReference type="ChEBI" id="CHEBI:58210"/>
        <dbReference type="ChEBI" id="CHEBI:456216"/>
        <dbReference type="EC" id="2.7.1.26"/>
    </reaction>
</comment>
<keyword evidence="4" id="KW-0808">Transferase</keyword>
<evidence type="ECO:0000256" key="2">
    <source>
        <dbReference type="ARBA" id="ARBA00022630"/>
    </source>
</evidence>
<name>A0A9D9H0N3_9BACT</name>
<dbReference type="GO" id="GO:0009231">
    <property type="term" value="P:riboflavin biosynthetic process"/>
    <property type="evidence" value="ECO:0007669"/>
    <property type="project" value="InterPro"/>
</dbReference>
<accession>A0A9D9H0N3</accession>
<reference evidence="9" key="1">
    <citation type="submission" date="2020-10" db="EMBL/GenBank/DDBJ databases">
        <authorList>
            <person name="Gilroy R."/>
        </authorList>
    </citation>
    <scope>NUCLEOTIDE SEQUENCE</scope>
    <source>
        <strain evidence="9">2889</strain>
    </source>
</reference>